<dbReference type="RefSeq" id="WP_093344179.1">
    <property type="nucleotide sequence ID" value="NZ_FOUY01000016.1"/>
</dbReference>
<organism evidence="2 3">
    <name type="scientific">Pseudonocardia ammonioxydans</name>
    <dbReference type="NCBI Taxonomy" id="260086"/>
    <lineage>
        <taxon>Bacteria</taxon>
        <taxon>Bacillati</taxon>
        <taxon>Actinomycetota</taxon>
        <taxon>Actinomycetes</taxon>
        <taxon>Pseudonocardiales</taxon>
        <taxon>Pseudonocardiaceae</taxon>
        <taxon>Pseudonocardia</taxon>
    </lineage>
</organism>
<reference evidence="2 3" key="1">
    <citation type="submission" date="2016-10" db="EMBL/GenBank/DDBJ databases">
        <authorList>
            <person name="de Groot N.N."/>
        </authorList>
    </citation>
    <scope>NUCLEOTIDE SEQUENCE [LARGE SCALE GENOMIC DNA]</scope>
    <source>
        <strain evidence="2 3">CGMCC 4.1877</strain>
    </source>
</reference>
<sequence length="90" mass="9795">MTPSTITDQQREADTVRSAPGRGGHHVPTLAAVDRVLGKLSADLRSPNLAPAGRRRILDDIDALLERRRWFMEFGDIPRPSGSPAARPGV</sequence>
<protein>
    <submittedName>
        <fullName evidence="2">Uncharacterized protein</fullName>
    </submittedName>
</protein>
<proteinExistence type="predicted"/>
<keyword evidence="3" id="KW-1185">Reference proteome</keyword>
<feature type="region of interest" description="Disordered" evidence="1">
    <location>
        <begin position="1"/>
        <end position="28"/>
    </location>
</feature>
<dbReference type="STRING" id="260086.SAMN05216207_101675"/>
<evidence type="ECO:0000313" key="3">
    <source>
        <dbReference type="Proteomes" id="UP000199614"/>
    </source>
</evidence>
<dbReference type="Proteomes" id="UP000199614">
    <property type="component" value="Unassembled WGS sequence"/>
</dbReference>
<accession>A0A1I4ZXP0</accession>
<gene>
    <name evidence="2" type="ORF">SAMN05216207_101675</name>
</gene>
<dbReference type="EMBL" id="FOUY01000016">
    <property type="protein sequence ID" value="SFN55002.1"/>
    <property type="molecule type" value="Genomic_DNA"/>
</dbReference>
<name>A0A1I4ZXP0_PSUAM</name>
<evidence type="ECO:0000313" key="2">
    <source>
        <dbReference type="EMBL" id="SFN55002.1"/>
    </source>
</evidence>
<evidence type="ECO:0000256" key="1">
    <source>
        <dbReference type="SAM" id="MobiDB-lite"/>
    </source>
</evidence>
<dbReference type="AlphaFoldDB" id="A0A1I4ZXP0"/>